<evidence type="ECO:0000313" key="2">
    <source>
        <dbReference type="Proteomes" id="UP000077315"/>
    </source>
</evidence>
<dbReference type="InParanoid" id="A0A162UST5"/>
<organism evidence="1 2">
    <name type="scientific">Phycomyces blakesleeanus (strain ATCC 8743b / DSM 1359 / FGSC 10004 / NBRC 33097 / NRRL 1555)</name>
    <dbReference type="NCBI Taxonomy" id="763407"/>
    <lineage>
        <taxon>Eukaryota</taxon>
        <taxon>Fungi</taxon>
        <taxon>Fungi incertae sedis</taxon>
        <taxon>Mucoromycota</taxon>
        <taxon>Mucoromycotina</taxon>
        <taxon>Mucoromycetes</taxon>
        <taxon>Mucorales</taxon>
        <taxon>Phycomycetaceae</taxon>
        <taxon>Phycomyces</taxon>
    </lineage>
</organism>
<name>A0A162UST5_PHYB8</name>
<dbReference type="RefSeq" id="XP_018295862.1">
    <property type="nucleotide sequence ID" value="XM_018430643.1"/>
</dbReference>
<proteinExistence type="predicted"/>
<protein>
    <submittedName>
        <fullName evidence="1">Uncharacterized protein</fullName>
    </submittedName>
</protein>
<dbReference type="GeneID" id="28991549"/>
<dbReference type="OrthoDB" id="2288911at2759"/>
<accession>A0A162UST5</accession>
<dbReference type="AlphaFoldDB" id="A0A162UST5"/>
<dbReference type="EMBL" id="KV440974">
    <property type="protein sequence ID" value="OAD77822.1"/>
    <property type="molecule type" value="Genomic_DNA"/>
</dbReference>
<dbReference type="Proteomes" id="UP000077315">
    <property type="component" value="Unassembled WGS sequence"/>
</dbReference>
<reference evidence="2" key="1">
    <citation type="submission" date="2015-06" db="EMBL/GenBank/DDBJ databases">
        <title>Expansion of signal transduction pathways in fungi by whole-genome duplication.</title>
        <authorList>
            <consortium name="DOE Joint Genome Institute"/>
            <person name="Corrochano L.M."/>
            <person name="Kuo A."/>
            <person name="Marcet-Houben M."/>
            <person name="Polaino S."/>
            <person name="Salamov A."/>
            <person name="Villalobos J.M."/>
            <person name="Alvarez M.I."/>
            <person name="Avalos J."/>
            <person name="Benito E.P."/>
            <person name="Benoit I."/>
            <person name="Burger G."/>
            <person name="Camino L.P."/>
            <person name="Canovas D."/>
            <person name="Cerda-Olmedo E."/>
            <person name="Cheng J.-F."/>
            <person name="Dominguez A."/>
            <person name="Elias M."/>
            <person name="Eslava A.P."/>
            <person name="Glaser F."/>
            <person name="Grimwood J."/>
            <person name="Gutierrez G."/>
            <person name="Heitman J."/>
            <person name="Henrissat B."/>
            <person name="Iturriaga E.A."/>
            <person name="Lang B.F."/>
            <person name="Lavin J.L."/>
            <person name="Lee S."/>
            <person name="Li W."/>
            <person name="Lindquist E."/>
            <person name="Lopez-Garcia S."/>
            <person name="Luque E.M."/>
            <person name="Marcos A.T."/>
            <person name="Martin J."/>
            <person name="McCluskey K."/>
            <person name="Medina H.R."/>
            <person name="Miralles-Duran A."/>
            <person name="Miyazaki A."/>
            <person name="Munoz-Torres E."/>
            <person name="Oguiza J.A."/>
            <person name="Ohm R."/>
            <person name="Olmedo M."/>
            <person name="Orejas M."/>
            <person name="Ortiz-Castellanos L."/>
            <person name="Pisabarro A.G."/>
            <person name="Rodriguez-Romero J."/>
            <person name="Ruiz-Herrera J."/>
            <person name="Ruiz-Vazquez R."/>
            <person name="Sanz C."/>
            <person name="Schackwitz W."/>
            <person name="Schmutz J."/>
            <person name="Shahriari M."/>
            <person name="Shelest E."/>
            <person name="Silva-Franco F."/>
            <person name="Soanes D."/>
            <person name="Syed K."/>
            <person name="Tagua V.G."/>
            <person name="Talbot N.J."/>
            <person name="Thon M."/>
            <person name="De vries R.P."/>
            <person name="Wiebenga A."/>
            <person name="Yadav J.S."/>
            <person name="Braun E.L."/>
            <person name="Baker S."/>
            <person name="Garre V."/>
            <person name="Horwitz B."/>
            <person name="Torres-Martinez S."/>
            <person name="Idnurm A."/>
            <person name="Herrera-Estrella A."/>
            <person name="Gabaldon T."/>
            <person name="Grigoriev I.V."/>
        </authorList>
    </citation>
    <scope>NUCLEOTIDE SEQUENCE [LARGE SCALE GENOMIC DNA]</scope>
    <source>
        <strain evidence="2">NRRL 1555(-)</strain>
    </source>
</reference>
<sequence>MRTRNLIHLQITNHKAMRLLLYIPREKLTWYDEQDRHQSVLDILKPIIHRYLLIDQDKTTSKQKKAMESAKVISQDTFQIVYQFVPYITQETMLTREHRIMLENNGQDALPTKRTSFSPLAIYGFQLLVSLADPDVNTNTSSLDNYFSVAS</sequence>
<evidence type="ECO:0000313" key="1">
    <source>
        <dbReference type="EMBL" id="OAD77822.1"/>
    </source>
</evidence>
<gene>
    <name evidence="1" type="ORF">PHYBLDRAFT_141683</name>
</gene>
<keyword evidence="2" id="KW-1185">Reference proteome</keyword>
<dbReference type="VEuPathDB" id="FungiDB:PHYBLDRAFT_141683"/>